<comment type="caution">
    <text evidence="1">The sequence shown here is derived from an EMBL/GenBank/DDBJ whole genome shotgun (WGS) entry which is preliminary data.</text>
</comment>
<sequence length="64" mass="6642">MLRVEERSLSGRECVLTARAVPASSSGPVRFAVGRIAGRPAVPAPRPPLDDELCALALSVGVLC</sequence>
<evidence type="ECO:0000313" key="2">
    <source>
        <dbReference type="Proteomes" id="UP001500016"/>
    </source>
</evidence>
<gene>
    <name evidence="1" type="ORF">GCM10009801_81910</name>
</gene>
<dbReference type="Proteomes" id="UP001500016">
    <property type="component" value="Unassembled WGS sequence"/>
</dbReference>
<accession>A0ABN2X6K4</accession>
<dbReference type="EMBL" id="BAAAPE010000039">
    <property type="protein sequence ID" value="GAA2105686.1"/>
    <property type="molecule type" value="Genomic_DNA"/>
</dbReference>
<name>A0ABN2X6K4_9ACTN</name>
<protein>
    <submittedName>
        <fullName evidence="1">Uncharacterized protein</fullName>
    </submittedName>
</protein>
<keyword evidence="2" id="KW-1185">Reference proteome</keyword>
<proteinExistence type="predicted"/>
<evidence type="ECO:0000313" key="1">
    <source>
        <dbReference type="EMBL" id="GAA2105686.1"/>
    </source>
</evidence>
<organism evidence="1 2">
    <name type="scientific">Streptomyces albiaxialis</name>
    <dbReference type="NCBI Taxonomy" id="329523"/>
    <lineage>
        <taxon>Bacteria</taxon>
        <taxon>Bacillati</taxon>
        <taxon>Actinomycetota</taxon>
        <taxon>Actinomycetes</taxon>
        <taxon>Kitasatosporales</taxon>
        <taxon>Streptomycetaceae</taxon>
        <taxon>Streptomyces</taxon>
    </lineage>
</organism>
<reference evidence="1 2" key="1">
    <citation type="journal article" date="2019" name="Int. J. Syst. Evol. Microbiol.">
        <title>The Global Catalogue of Microorganisms (GCM) 10K type strain sequencing project: providing services to taxonomists for standard genome sequencing and annotation.</title>
        <authorList>
            <consortium name="The Broad Institute Genomics Platform"/>
            <consortium name="The Broad Institute Genome Sequencing Center for Infectious Disease"/>
            <person name="Wu L."/>
            <person name="Ma J."/>
        </authorList>
    </citation>
    <scope>NUCLEOTIDE SEQUENCE [LARGE SCALE GENOMIC DNA]</scope>
    <source>
        <strain evidence="1 2">JCM 15478</strain>
    </source>
</reference>